<dbReference type="InterPro" id="IPR001670">
    <property type="entry name" value="ADH_Fe/GldA"/>
</dbReference>
<feature type="domain" description="Fe-containing alcohol dehydrogenase-like C-terminal" evidence="6">
    <location>
        <begin position="202"/>
        <end position="389"/>
    </location>
</feature>
<sequence>MEARRERHVAVLMEVIAPFGFATAGRIRFGRGVAGDAVDAARAYGSRVLIVRGGSVAWVDELSRELTAAGCDVTEVRSSGEPSVDDVRSAVAAGRGAQVVIGVGGGAVIDLAKAAAALIPSECDVMEHLEVVGGGRPLQAAPLPMIAIPTTAGTGAEVTKNAVIAVPEAARKVSLRDVRMLPRLALVDPVLTDGAPRGVTLGSGLDALVQVIEPYLSNKANPLSDALCRAAIPQGIAALKRLAEAEDKAARDALAYVSLSGGLALANAGLGAVHGLAGVIGGRFNVPHGLICGRLLGPVLAANSRALGASVRFSEVQRWLSEGFDLPETDTFDALAALLDGWRLDRLNRWIPEGTDLGETAHEAAMSSSMRANPCVLSQDALESCIRAAL</sequence>
<evidence type="ECO:0000259" key="6">
    <source>
        <dbReference type="Pfam" id="PF25137"/>
    </source>
</evidence>
<comment type="similarity">
    <text evidence="2">Belongs to the iron-containing alcohol dehydrogenase family.</text>
</comment>
<evidence type="ECO:0000313" key="8">
    <source>
        <dbReference type="Proteomes" id="UP000003257"/>
    </source>
</evidence>
<keyword evidence="8" id="KW-1185">Reference proteome</keyword>
<reference evidence="7 8" key="1">
    <citation type="submission" date="2007-11" db="EMBL/GenBank/DDBJ databases">
        <authorList>
            <person name="Wagner-Dobler I."/>
            <person name="Ferriera S."/>
            <person name="Johnson J."/>
            <person name="Kravitz S."/>
            <person name="Beeson K."/>
            <person name="Sutton G."/>
            <person name="Rogers Y.-H."/>
            <person name="Friedman R."/>
            <person name="Frazier M."/>
            <person name="Venter J.C."/>
        </authorList>
    </citation>
    <scope>NUCLEOTIDE SEQUENCE [LARGE SCALE GENOMIC DNA]</scope>
    <source>
        <strain evidence="7 8">HEL-45</strain>
    </source>
</reference>
<evidence type="ECO:0000259" key="5">
    <source>
        <dbReference type="Pfam" id="PF00465"/>
    </source>
</evidence>
<dbReference type="PANTHER" id="PTHR11496:SF102">
    <property type="entry name" value="ALCOHOL DEHYDROGENASE 4"/>
    <property type="match status" value="1"/>
</dbReference>
<keyword evidence="4" id="KW-0520">NAD</keyword>
<dbReference type="InterPro" id="IPR056798">
    <property type="entry name" value="ADH_Fe_C"/>
</dbReference>
<dbReference type="PANTHER" id="PTHR11496">
    <property type="entry name" value="ALCOHOL DEHYDROGENASE"/>
    <property type="match status" value="1"/>
</dbReference>
<name>A0ABP2D3V6_9RHOB</name>
<keyword evidence="3" id="KW-0560">Oxidoreductase</keyword>
<feature type="domain" description="Alcohol dehydrogenase iron-type/glycerol dehydrogenase GldA" evidence="5">
    <location>
        <begin position="26"/>
        <end position="189"/>
    </location>
</feature>
<dbReference type="EMBL" id="ABID01000064">
    <property type="protein sequence ID" value="EDQ02973.1"/>
    <property type="molecule type" value="Genomic_DNA"/>
</dbReference>
<gene>
    <name evidence="7" type="ORF">OIHEL45_19251</name>
</gene>
<organism evidence="7 8">
    <name type="scientific">Sulfitobacter indolifex HEL-45</name>
    <dbReference type="NCBI Taxonomy" id="391624"/>
    <lineage>
        <taxon>Bacteria</taxon>
        <taxon>Pseudomonadati</taxon>
        <taxon>Pseudomonadota</taxon>
        <taxon>Alphaproteobacteria</taxon>
        <taxon>Rhodobacterales</taxon>
        <taxon>Roseobacteraceae</taxon>
        <taxon>Sulfitobacter</taxon>
    </lineage>
</organism>
<protein>
    <submittedName>
        <fullName evidence="7">Alcohol dehydrogenase, iron-containing</fullName>
    </submittedName>
</protein>
<evidence type="ECO:0000256" key="4">
    <source>
        <dbReference type="ARBA" id="ARBA00023027"/>
    </source>
</evidence>
<proteinExistence type="inferred from homology"/>
<dbReference type="CDD" id="cd08183">
    <property type="entry name" value="Fe-ADH-like"/>
    <property type="match status" value="1"/>
</dbReference>
<comment type="caution">
    <text evidence="7">The sequence shown here is derived from an EMBL/GenBank/DDBJ whole genome shotgun (WGS) entry which is preliminary data.</text>
</comment>
<dbReference type="Gene3D" id="3.40.50.1970">
    <property type="match status" value="1"/>
</dbReference>
<dbReference type="Pfam" id="PF25137">
    <property type="entry name" value="ADH_Fe_C"/>
    <property type="match status" value="1"/>
</dbReference>
<dbReference type="InterPro" id="IPR039697">
    <property type="entry name" value="Alcohol_dehydrogenase_Fe"/>
</dbReference>
<evidence type="ECO:0000256" key="2">
    <source>
        <dbReference type="ARBA" id="ARBA00007358"/>
    </source>
</evidence>
<dbReference type="Pfam" id="PF00465">
    <property type="entry name" value="Fe-ADH"/>
    <property type="match status" value="1"/>
</dbReference>
<evidence type="ECO:0000313" key="7">
    <source>
        <dbReference type="EMBL" id="EDQ02973.1"/>
    </source>
</evidence>
<dbReference type="SUPFAM" id="SSF56796">
    <property type="entry name" value="Dehydroquinate synthase-like"/>
    <property type="match status" value="1"/>
</dbReference>
<comment type="cofactor">
    <cofactor evidence="1">
        <name>Fe cation</name>
        <dbReference type="ChEBI" id="CHEBI:24875"/>
    </cofactor>
</comment>
<dbReference type="InterPro" id="IPR018211">
    <property type="entry name" value="ADH_Fe_CS"/>
</dbReference>
<dbReference type="PROSITE" id="PS00913">
    <property type="entry name" value="ADH_IRON_1"/>
    <property type="match status" value="1"/>
</dbReference>
<dbReference type="Proteomes" id="UP000003257">
    <property type="component" value="Unassembled WGS sequence"/>
</dbReference>
<accession>A0ABP2D3V6</accession>
<dbReference type="Gene3D" id="1.20.1090.10">
    <property type="entry name" value="Dehydroquinate synthase-like - alpha domain"/>
    <property type="match status" value="1"/>
</dbReference>
<evidence type="ECO:0000256" key="3">
    <source>
        <dbReference type="ARBA" id="ARBA00023002"/>
    </source>
</evidence>
<dbReference type="RefSeq" id="WP_007121450.1">
    <property type="nucleotide sequence ID" value="NZ_ABID01000064.1"/>
</dbReference>
<evidence type="ECO:0000256" key="1">
    <source>
        <dbReference type="ARBA" id="ARBA00001962"/>
    </source>
</evidence>